<evidence type="ECO:0000313" key="2">
    <source>
        <dbReference type="EMBL" id="CAB4126796.1"/>
    </source>
</evidence>
<evidence type="ECO:0000256" key="1">
    <source>
        <dbReference type="SAM" id="MobiDB-lite"/>
    </source>
</evidence>
<dbReference type="EMBL" id="LR796203">
    <property type="protein sequence ID" value="CAB4126796.1"/>
    <property type="molecule type" value="Genomic_DNA"/>
</dbReference>
<sequence length="101" mass="10910">MSEAPENRTDQETGGRFQPGRSGNPGGRPGVSKRIRELAQDHSEEALLGLVKEARTAETSRDRQAAWNSILDRGLGKATIGTPDDEGRQAAIFQILTGVPR</sequence>
<reference evidence="2" key="1">
    <citation type="submission" date="2020-04" db="EMBL/GenBank/DDBJ databases">
        <authorList>
            <person name="Chiriac C."/>
            <person name="Salcher M."/>
            <person name="Ghai R."/>
            <person name="Kavagutti S V."/>
        </authorList>
    </citation>
    <scope>NUCLEOTIDE SEQUENCE</scope>
</reference>
<feature type="compositionally biased region" description="Basic and acidic residues" evidence="1">
    <location>
        <begin position="1"/>
        <end position="13"/>
    </location>
</feature>
<accession>A0A6J5L0N1</accession>
<organism evidence="2">
    <name type="scientific">uncultured Caudovirales phage</name>
    <dbReference type="NCBI Taxonomy" id="2100421"/>
    <lineage>
        <taxon>Viruses</taxon>
        <taxon>Duplodnaviria</taxon>
        <taxon>Heunggongvirae</taxon>
        <taxon>Uroviricota</taxon>
        <taxon>Caudoviricetes</taxon>
        <taxon>Peduoviridae</taxon>
        <taxon>Maltschvirus</taxon>
        <taxon>Maltschvirus maltsch</taxon>
    </lineage>
</organism>
<feature type="region of interest" description="Disordered" evidence="1">
    <location>
        <begin position="1"/>
        <end position="32"/>
    </location>
</feature>
<proteinExistence type="predicted"/>
<evidence type="ECO:0008006" key="3">
    <source>
        <dbReference type="Google" id="ProtNLM"/>
    </source>
</evidence>
<name>A0A6J5L0N1_9CAUD</name>
<protein>
    <recommendedName>
        <fullName evidence="3">DUF5681 domain-containing protein</fullName>
    </recommendedName>
</protein>
<gene>
    <name evidence="2" type="ORF">UFOVP78_18</name>
</gene>